<gene>
    <name evidence="2" type="ORF">apy_06540</name>
</gene>
<reference evidence="2 3" key="1">
    <citation type="submission" date="2017-02" db="EMBL/GenBank/DDBJ databases">
        <title>isolation and characterization of a novel temperate virus Aeropyrum globular virus 1 infecting hyperthermophilic archaeon Aeropyrum.</title>
        <authorList>
            <person name="Yumiya M."/>
            <person name="Yoshida T."/>
            <person name="Sako Y."/>
        </authorList>
    </citation>
    <scope>NUCLEOTIDE SEQUENCE [LARGE SCALE GENOMIC DNA]</scope>
    <source>
        <strain evidence="2 3">YK1-12-2013</strain>
    </source>
</reference>
<keyword evidence="1" id="KW-0812">Transmembrane</keyword>
<sequence>MVIEYVEAAGFPLATAVATLAASFYAYTAYRNSGSTAALALSAGLFAVFIQAVLESVINVMVLRSPGFYGSTAHYSLDAVRGIAIVFWSAAMASVLIETIGAESRWIRIGLPGIVFISGTVYTLAVNILSGIEPPSQRLLISSIGRVLGQLVPLALLVGVYFTRELAIPTGSRAAMLIGLAFIMHGFTLPLYSVAKSLGMAALGLWYAVGGIIPALLAAYGFRLLTEEQKEAVSA</sequence>
<dbReference type="AlphaFoldDB" id="A0A401H9B3"/>
<feature type="transmembrane region" description="Helical" evidence="1">
    <location>
        <begin position="79"/>
        <end position="97"/>
    </location>
</feature>
<keyword evidence="1" id="KW-0472">Membrane</keyword>
<feature type="transmembrane region" description="Helical" evidence="1">
    <location>
        <begin position="6"/>
        <end position="27"/>
    </location>
</feature>
<name>A0A401H9B3_AERPX</name>
<feature type="transmembrane region" description="Helical" evidence="1">
    <location>
        <begin position="109"/>
        <end position="132"/>
    </location>
</feature>
<accession>A0A401H9B3</accession>
<feature type="transmembrane region" description="Helical" evidence="1">
    <location>
        <begin position="144"/>
        <end position="162"/>
    </location>
</feature>
<feature type="transmembrane region" description="Helical" evidence="1">
    <location>
        <begin position="174"/>
        <end position="192"/>
    </location>
</feature>
<evidence type="ECO:0000256" key="1">
    <source>
        <dbReference type="SAM" id="Phobius"/>
    </source>
</evidence>
<evidence type="ECO:0000313" key="3">
    <source>
        <dbReference type="Proteomes" id="UP000291213"/>
    </source>
</evidence>
<dbReference type="EMBL" id="BDMD01000036">
    <property type="protein sequence ID" value="GBF08929.1"/>
    <property type="molecule type" value="Genomic_DNA"/>
</dbReference>
<comment type="caution">
    <text evidence="2">The sequence shown here is derived from an EMBL/GenBank/DDBJ whole genome shotgun (WGS) entry which is preliminary data.</text>
</comment>
<dbReference type="Proteomes" id="UP000291213">
    <property type="component" value="Unassembled WGS sequence"/>
</dbReference>
<feature type="transmembrane region" description="Helical" evidence="1">
    <location>
        <begin position="198"/>
        <end position="220"/>
    </location>
</feature>
<protein>
    <submittedName>
        <fullName evidence="2">Uncharacterized protein</fullName>
    </submittedName>
</protein>
<evidence type="ECO:0000313" key="2">
    <source>
        <dbReference type="EMBL" id="GBF08929.1"/>
    </source>
</evidence>
<dbReference type="RefSeq" id="WP_131159951.1">
    <property type="nucleotide sequence ID" value="NZ_BDMD01000036.1"/>
</dbReference>
<dbReference type="OrthoDB" id="375717at2157"/>
<organism evidence="2 3">
    <name type="scientific">Aeropyrum pernix</name>
    <dbReference type="NCBI Taxonomy" id="56636"/>
    <lineage>
        <taxon>Archaea</taxon>
        <taxon>Thermoproteota</taxon>
        <taxon>Thermoprotei</taxon>
        <taxon>Desulfurococcales</taxon>
        <taxon>Desulfurococcaceae</taxon>
        <taxon>Aeropyrum</taxon>
    </lineage>
</organism>
<feature type="transmembrane region" description="Helical" evidence="1">
    <location>
        <begin position="39"/>
        <end position="59"/>
    </location>
</feature>
<keyword evidence="1" id="KW-1133">Transmembrane helix</keyword>
<proteinExistence type="predicted"/>